<dbReference type="PANTHER" id="PTHR30093:SF44">
    <property type="entry name" value="TYPE II SECRETION SYSTEM CORE PROTEIN G"/>
    <property type="match status" value="1"/>
</dbReference>
<keyword evidence="11" id="KW-1185">Reference proteome</keyword>
<evidence type="ECO:0000256" key="9">
    <source>
        <dbReference type="SAM" id="Phobius"/>
    </source>
</evidence>
<sequence length="156" mass="17013">MGDELMQQQTQGFTLIELLVVIAIIGVLAAIFLPSYQRAQKRPYDAASVQCARAIVTAETTRKIEVRFYSDNVNALGEDVKEACQDQGVQVGRDNVAVTGPTMAGTGVVGIGSNQDGSSYIAFRTWHANGNGFYHYSNALNTPSEYRLGKRFDWGS</sequence>
<dbReference type="SUPFAM" id="SSF54523">
    <property type="entry name" value="Pili subunits"/>
    <property type="match status" value="1"/>
</dbReference>
<keyword evidence="8" id="KW-0998">Cell outer membrane</keyword>
<evidence type="ECO:0008006" key="12">
    <source>
        <dbReference type="Google" id="ProtNLM"/>
    </source>
</evidence>
<evidence type="ECO:0000256" key="3">
    <source>
        <dbReference type="ARBA" id="ARBA00022481"/>
    </source>
</evidence>
<feature type="transmembrane region" description="Helical" evidence="9">
    <location>
        <begin position="12"/>
        <end position="33"/>
    </location>
</feature>
<dbReference type="NCBIfam" id="TIGR02532">
    <property type="entry name" value="IV_pilin_GFxxxE"/>
    <property type="match status" value="1"/>
</dbReference>
<dbReference type="Gene3D" id="3.30.700.10">
    <property type="entry name" value="Glycoprotein, Type 4 Pilin"/>
    <property type="match status" value="1"/>
</dbReference>
<name>H8H1N4_DEIGI</name>
<comment type="subcellular location">
    <subcellularLocation>
        <location evidence="1">Cell outer membrane</location>
        <topology evidence="1">Single-pass membrane protein</topology>
    </subcellularLocation>
    <subcellularLocation>
        <location evidence="2">Periplasm</location>
    </subcellularLocation>
</comment>
<proteinExistence type="predicted"/>
<dbReference type="InterPro" id="IPR012902">
    <property type="entry name" value="N_methyl_site"/>
</dbReference>
<dbReference type="GO" id="GO:0009279">
    <property type="term" value="C:cell outer membrane"/>
    <property type="evidence" value="ECO:0007669"/>
    <property type="project" value="UniProtKB-SubCell"/>
</dbReference>
<keyword evidence="10" id="KW-0614">Plasmid</keyword>
<gene>
    <name evidence="10" type="ordered locus">DGo_PB0162</name>
</gene>
<keyword evidence="6 9" id="KW-1133">Transmembrane helix</keyword>
<dbReference type="PATRIC" id="fig|745776.4.peg.3537"/>
<evidence type="ECO:0000256" key="4">
    <source>
        <dbReference type="ARBA" id="ARBA00022692"/>
    </source>
</evidence>
<reference evidence="10 11" key="1">
    <citation type="journal article" date="2012" name="PLoS ONE">
        <title>Genome sequence and transcriptome analysis of the radioresistant bacterium Deinococcus gobiensis: insights into the extreme environmental adaptations.</title>
        <authorList>
            <person name="Yuan M."/>
            <person name="Chen M."/>
            <person name="Zhang W."/>
            <person name="Lu W."/>
            <person name="Wang J."/>
            <person name="Yang M."/>
            <person name="Zhao P."/>
            <person name="Tang R."/>
            <person name="Li X."/>
            <person name="Hao Y."/>
            <person name="Zhou Z."/>
            <person name="Zhan Y."/>
            <person name="Yu H."/>
            <person name="Teng C."/>
            <person name="Yan Y."/>
            <person name="Ping S."/>
            <person name="Wang Y."/>
            <person name="Lin M."/>
        </authorList>
    </citation>
    <scope>NUCLEOTIDE SEQUENCE [LARGE SCALE GENOMIC DNA]</scope>
    <source>
        <strain evidence="11">DSM 21396 / JCM 16679 / CGMCC 1.7299 / I-0</strain>
        <plasmid evidence="10">P2</plasmid>
    </source>
</reference>
<evidence type="ECO:0000313" key="10">
    <source>
        <dbReference type="EMBL" id="AFD27431.1"/>
    </source>
</evidence>
<geneLocation type="plasmid" evidence="10 11">
    <name>P2</name>
</geneLocation>
<dbReference type="PROSITE" id="PS00409">
    <property type="entry name" value="PROKAR_NTER_METHYL"/>
    <property type="match status" value="1"/>
</dbReference>
<dbReference type="InterPro" id="IPR045584">
    <property type="entry name" value="Pilin-like"/>
</dbReference>
<dbReference type="Proteomes" id="UP000007575">
    <property type="component" value="Plasmid P2"/>
</dbReference>
<evidence type="ECO:0000256" key="1">
    <source>
        <dbReference type="ARBA" id="ARBA00004203"/>
    </source>
</evidence>
<evidence type="ECO:0000256" key="2">
    <source>
        <dbReference type="ARBA" id="ARBA00004418"/>
    </source>
</evidence>
<keyword evidence="7 9" id="KW-0472">Membrane</keyword>
<dbReference type="Pfam" id="PF07963">
    <property type="entry name" value="N_methyl"/>
    <property type="match status" value="1"/>
</dbReference>
<dbReference type="EMBL" id="CP002193">
    <property type="protein sequence ID" value="AFD27431.1"/>
    <property type="molecule type" value="Genomic_DNA"/>
</dbReference>
<dbReference type="PANTHER" id="PTHR30093">
    <property type="entry name" value="GENERAL SECRETION PATHWAY PROTEIN G"/>
    <property type="match status" value="1"/>
</dbReference>
<dbReference type="AlphaFoldDB" id="H8H1N4"/>
<evidence type="ECO:0000256" key="8">
    <source>
        <dbReference type="ARBA" id="ARBA00023237"/>
    </source>
</evidence>
<keyword evidence="5" id="KW-0574">Periplasm</keyword>
<dbReference type="GO" id="GO:0042597">
    <property type="term" value="C:periplasmic space"/>
    <property type="evidence" value="ECO:0007669"/>
    <property type="project" value="UniProtKB-SubCell"/>
</dbReference>
<dbReference type="HOGENOM" id="CLU_091705_7_4_0"/>
<evidence type="ECO:0000256" key="5">
    <source>
        <dbReference type="ARBA" id="ARBA00022764"/>
    </source>
</evidence>
<dbReference type="KEGG" id="dgo:DGo_PB0162"/>
<organism evidence="10 11">
    <name type="scientific">Deinococcus gobiensis (strain DSM 21396 / JCM 16679 / CGMCC 1.7299 / I-0)</name>
    <dbReference type="NCBI Taxonomy" id="745776"/>
    <lineage>
        <taxon>Bacteria</taxon>
        <taxon>Thermotogati</taxon>
        <taxon>Deinococcota</taxon>
        <taxon>Deinococci</taxon>
        <taxon>Deinococcales</taxon>
        <taxon>Deinococcaceae</taxon>
        <taxon>Deinococcus</taxon>
    </lineage>
</organism>
<protein>
    <recommendedName>
        <fullName evidence="12">Prepilin-type N-terminal cleavage/methylation domain-containing protein</fullName>
    </recommendedName>
</protein>
<evidence type="ECO:0000256" key="7">
    <source>
        <dbReference type="ARBA" id="ARBA00023136"/>
    </source>
</evidence>
<keyword evidence="3" id="KW-0488">Methylation</keyword>
<evidence type="ECO:0000256" key="6">
    <source>
        <dbReference type="ARBA" id="ARBA00022989"/>
    </source>
</evidence>
<evidence type="ECO:0000313" key="11">
    <source>
        <dbReference type="Proteomes" id="UP000007575"/>
    </source>
</evidence>
<keyword evidence="4 9" id="KW-0812">Transmembrane</keyword>
<accession>H8H1N4</accession>